<dbReference type="GO" id="GO:0009423">
    <property type="term" value="P:chorismate biosynthetic process"/>
    <property type="evidence" value="ECO:0007669"/>
    <property type="project" value="UniProtKB-UniRule"/>
</dbReference>
<dbReference type="GO" id="GO:0009073">
    <property type="term" value="P:aromatic amino acid family biosynthetic process"/>
    <property type="evidence" value="ECO:0007669"/>
    <property type="project" value="UniProtKB-KW"/>
</dbReference>
<feature type="binding site" evidence="11">
    <location>
        <position position="60"/>
    </location>
    <ligand>
        <name>substrate</name>
    </ligand>
</feature>
<dbReference type="GO" id="GO:0005829">
    <property type="term" value="C:cytosol"/>
    <property type="evidence" value="ECO:0007669"/>
    <property type="project" value="TreeGrafter"/>
</dbReference>
<feature type="binding site" evidence="11">
    <location>
        <begin position="15"/>
        <end position="20"/>
    </location>
    <ligand>
        <name>ATP</name>
        <dbReference type="ChEBI" id="CHEBI:30616"/>
    </ligand>
</feature>
<feature type="binding site" evidence="11">
    <location>
        <position position="81"/>
    </location>
    <ligand>
        <name>substrate</name>
    </ligand>
</feature>
<keyword evidence="5 11" id="KW-0808">Transferase</keyword>
<evidence type="ECO:0000256" key="5">
    <source>
        <dbReference type="ARBA" id="ARBA00022679"/>
    </source>
</evidence>
<dbReference type="EC" id="2.7.1.71" evidence="3 11"/>
<evidence type="ECO:0000256" key="9">
    <source>
        <dbReference type="ARBA" id="ARBA00023141"/>
    </source>
</evidence>
<keyword evidence="7 11" id="KW-0418">Kinase</keyword>
<dbReference type="EMBL" id="BSDP01000001">
    <property type="protein sequence ID" value="GLI28795.1"/>
    <property type="molecule type" value="Genomic_DNA"/>
</dbReference>
<dbReference type="RefSeq" id="WP_281886471.1">
    <property type="nucleotide sequence ID" value="NZ_BSDP01000001.1"/>
</dbReference>
<evidence type="ECO:0000313" key="12">
    <source>
        <dbReference type="EMBL" id="GLI28795.1"/>
    </source>
</evidence>
<keyword evidence="4 11" id="KW-0028">Amino-acid biosynthesis</keyword>
<reference evidence="12" key="1">
    <citation type="submission" date="2022-12" db="EMBL/GenBank/DDBJ databases">
        <title>Reference genome sequencing for broad-spectrum identification of bacterial and archaeal isolates by mass spectrometry.</title>
        <authorList>
            <person name="Sekiguchi Y."/>
            <person name="Tourlousse D.M."/>
        </authorList>
    </citation>
    <scope>NUCLEOTIDE SEQUENCE</scope>
    <source>
        <strain evidence="12">14</strain>
    </source>
</reference>
<dbReference type="InterPro" id="IPR000623">
    <property type="entry name" value="Shikimate_kinase/TSH1"/>
</dbReference>
<feature type="binding site" evidence="11">
    <location>
        <position position="37"/>
    </location>
    <ligand>
        <name>substrate</name>
    </ligand>
</feature>
<dbReference type="InterPro" id="IPR027417">
    <property type="entry name" value="P-loop_NTPase"/>
</dbReference>
<dbReference type="GO" id="GO:0004765">
    <property type="term" value="F:shikimate kinase activity"/>
    <property type="evidence" value="ECO:0007669"/>
    <property type="project" value="UniProtKB-UniRule"/>
</dbReference>
<name>A0A9W6CYU1_9MICO</name>
<comment type="caution">
    <text evidence="12">The sequence shown here is derived from an EMBL/GenBank/DDBJ whole genome shotgun (WGS) entry which is preliminary data.</text>
</comment>
<comment type="pathway">
    <text evidence="1 11">Metabolic intermediate biosynthesis; chorismate biosynthesis; chorismate from D-erythrose 4-phosphate and phosphoenolpyruvate: step 5/7.</text>
</comment>
<keyword evidence="11" id="KW-0963">Cytoplasm</keyword>
<evidence type="ECO:0000256" key="2">
    <source>
        <dbReference type="ARBA" id="ARBA00006997"/>
    </source>
</evidence>
<dbReference type="CDD" id="cd00464">
    <property type="entry name" value="SK"/>
    <property type="match status" value="1"/>
</dbReference>
<gene>
    <name evidence="11 12" type="primary">aroK</name>
    <name evidence="12" type="ORF">ARHIZOSPH14_30370</name>
</gene>
<comment type="cofactor">
    <cofactor evidence="11">
        <name>Mg(2+)</name>
        <dbReference type="ChEBI" id="CHEBI:18420"/>
    </cofactor>
    <text evidence="11">Binds 1 Mg(2+) ion per subunit.</text>
</comment>
<dbReference type="HAMAP" id="MF_00109">
    <property type="entry name" value="Shikimate_kinase"/>
    <property type="match status" value="1"/>
</dbReference>
<evidence type="ECO:0000256" key="8">
    <source>
        <dbReference type="ARBA" id="ARBA00022840"/>
    </source>
</evidence>
<evidence type="ECO:0000256" key="6">
    <source>
        <dbReference type="ARBA" id="ARBA00022741"/>
    </source>
</evidence>
<evidence type="ECO:0000256" key="4">
    <source>
        <dbReference type="ARBA" id="ARBA00022605"/>
    </source>
</evidence>
<dbReference type="PROSITE" id="PS01128">
    <property type="entry name" value="SHIKIMATE_KINASE"/>
    <property type="match status" value="1"/>
</dbReference>
<dbReference type="SUPFAM" id="SSF52540">
    <property type="entry name" value="P-loop containing nucleoside triphosphate hydrolases"/>
    <property type="match status" value="1"/>
</dbReference>
<protein>
    <recommendedName>
        <fullName evidence="3 11">Shikimate kinase</fullName>
        <shortName evidence="11">SK</shortName>
        <ecNumber evidence="3 11">2.7.1.71</ecNumber>
    </recommendedName>
</protein>
<comment type="caution">
    <text evidence="11">Lacks conserved residue(s) required for the propagation of feature annotation.</text>
</comment>
<comment type="subcellular location">
    <subcellularLocation>
        <location evidence="11">Cytoplasm</location>
    </subcellularLocation>
</comment>
<keyword evidence="11" id="KW-0479">Metal-binding</keyword>
<sequence length="171" mass="18250">MPERPLPLVLIGPMGSGKTKLGRRVSARLELPFIDTDADVVAKHGPIHELFAREGEASFRAKEREAVAAALRERAVVSLGGGAVLDRDTQHDLAGASVVRLLVDEATVAARLGAGGARRPLLDGGGIDAWARIAAERRPVYDALADLVVDTNRGTAAQLTDLICDWWRNDA</sequence>
<dbReference type="PANTHER" id="PTHR21087:SF16">
    <property type="entry name" value="SHIKIMATE KINASE 1, CHLOROPLASTIC"/>
    <property type="match status" value="1"/>
</dbReference>
<comment type="catalytic activity">
    <reaction evidence="10 11">
        <text>shikimate + ATP = 3-phosphoshikimate + ADP + H(+)</text>
        <dbReference type="Rhea" id="RHEA:13121"/>
        <dbReference type="ChEBI" id="CHEBI:15378"/>
        <dbReference type="ChEBI" id="CHEBI:30616"/>
        <dbReference type="ChEBI" id="CHEBI:36208"/>
        <dbReference type="ChEBI" id="CHEBI:145989"/>
        <dbReference type="ChEBI" id="CHEBI:456216"/>
        <dbReference type="EC" id="2.7.1.71"/>
    </reaction>
</comment>
<feature type="binding site" evidence="11">
    <location>
        <position position="137"/>
    </location>
    <ligand>
        <name>substrate</name>
    </ligand>
</feature>
<dbReference type="GO" id="GO:0000287">
    <property type="term" value="F:magnesium ion binding"/>
    <property type="evidence" value="ECO:0007669"/>
    <property type="project" value="UniProtKB-UniRule"/>
</dbReference>
<keyword evidence="13" id="KW-1185">Reference proteome</keyword>
<evidence type="ECO:0000256" key="7">
    <source>
        <dbReference type="ARBA" id="ARBA00022777"/>
    </source>
</evidence>
<dbReference type="AlphaFoldDB" id="A0A9W6CYU1"/>
<dbReference type="Gene3D" id="3.40.50.300">
    <property type="entry name" value="P-loop containing nucleotide triphosphate hydrolases"/>
    <property type="match status" value="1"/>
</dbReference>
<evidence type="ECO:0000256" key="3">
    <source>
        <dbReference type="ARBA" id="ARBA00012154"/>
    </source>
</evidence>
<keyword evidence="11" id="KW-0460">Magnesium</keyword>
<dbReference type="PANTHER" id="PTHR21087">
    <property type="entry name" value="SHIKIMATE KINASE"/>
    <property type="match status" value="1"/>
</dbReference>
<feature type="binding site" evidence="11">
    <location>
        <position position="119"/>
    </location>
    <ligand>
        <name>ATP</name>
        <dbReference type="ChEBI" id="CHEBI:30616"/>
    </ligand>
</feature>
<dbReference type="GO" id="GO:0005524">
    <property type="term" value="F:ATP binding"/>
    <property type="evidence" value="ECO:0007669"/>
    <property type="project" value="UniProtKB-UniRule"/>
</dbReference>
<evidence type="ECO:0000313" key="13">
    <source>
        <dbReference type="Proteomes" id="UP001144396"/>
    </source>
</evidence>
<comment type="function">
    <text evidence="11">Catalyzes the specific phosphorylation of the 3-hydroxyl group of shikimic acid using ATP as a cosubstrate.</text>
</comment>
<evidence type="ECO:0000256" key="10">
    <source>
        <dbReference type="ARBA" id="ARBA00048567"/>
    </source>
</evidence>
<dbReference type="InterPro" id="IPR023000">
    <property type="entry name" value="Shikimate_kinase_CS"/>
</dbReference>
<proteinExistence type="inferred from homology"/>
<dbReference type="Proteomes" id="UP001144396">
    <property type="component" value="Unassembled WGS sequence"/>
</dbReference>
<keyword evidence="9 11" id="KW-0057">Aromatic amino acid biosynthesis</keyword>
<dbReference type="GO" id="GO:0008652">
    <property type="term" value="P:amino acid biosynthetic process"/>
    <property type="evidence" value="ECO:0007669"/>
    <property type="project" value="UniProtKB-KW"/>
</dbReference>
<dbReference type="PRINTS" id="PR01100">
    <property type="entry name" value="SHIKIMTKNASE"/>
</dbReference>
<evidence type="ECO:0000256" key="1">
    <source>
        <dbReference type="ARBA" id="ARBA00004842"/>
    </source>
</evidence>
<keyword evidence="6 11" id="KW-0547">Nucleotide-binding</keyword>
<comment type="subunit">
    <text evidence="11">Monomer.</text>
</comment>
<organism evidence="12 13">
    <name type="scientific">Agromyces rhizosphaerae</name>
    <dbReference type="NCBI Taxonomy" id="88374"/>
    <lineage>
        <taxon>Bacteria</taxon>
        <taxon>Bacillati</taxon>
        <taxon>Actinomycetota</taxon>
        <taxon>Actinomycetes</taxon>
        <taxon>Micrococcales</taxon>
        <taxon>Microbacteriaceae</taxon>
        <taxon>Agromyces</taxon>
    </lineage>
</organism>
<keyword evidence="8 11" id="KW-0067">ATP-binding</keyword>
<feature type="binding site" evidence="11">
    <location>
        <position position="19"/>
    </location>
    <ligand>
        <name>Mg(2+)</name>
        <dbReference type="ChEBI" id="CHEBI:18420"/>
    </ligand>
</feature>
<dbReference type="InterPro" id="IPR031322">
    <property type="entry name" value="Shikimate/glucono_kinase"/>
</dbReference>
<dbReference type="Pfam" id="PF01202">
    <property type="entry name" value="SKI"/>
    <property type="match status" value="1"/>
</dbReference>
<accession>A0A9W6CYU1</accession>
<comment type="similarity">
    <text evidence="2 11">Belongs to the shikimate kinase family.</text>
</comment>
<evidence type="ECO:0000256" key="11">
    <source>
        <dbReference type="HAMAP-Rule" id="MF_00109"/>
    </source>
</evidence>